<evidence type="ECO:0000259" key="3">
    <source>
        <dbReference type="Pfam" id="PF01648"/>
    </source>
</evidence>
<reference evidence="5 6" key="1">
    <citation type="submission" date="2020-05" db="EMBL/GenBank/DDBJ databases">
        <title>FDA dAtabase for Regulatory Grade micrObial Sequences (FDA-ARGOS): Supporting development and validation of Infectious Disease Dx tests.</title>
        <authorList>
            <person name="Sproer C."/>
            <person name="Gronow S."/>
            <person name="Severitt S."/>
            <person name="Schroder I."/>
            <person name="Tallon L."/>
            <person name="Sadzewicz L."/>
            <person name="Zhao X."/>
            <person name="Vavikolanu K."/>
            <person name="Mehta A."/>
            <person name="Aluvathingal J."/>
            <person name="Nadendla S."/>
            <person name="Myers T."/>
            <person name="Yan Y."/>
            <person name="Sichtig H."/>
        </authorList>
    </citation>
    <scope>NUCLEOTIDE SEQUENCE [LARGE SCALE GENOMIC DNA]</scope>
    <source>
        <strain evidence="5 6">FDAARGOS_790</strain>
    </source>
</reference>
<dbReference type="Gene3D" id="3.90.470.20">
    <property type="entry name" value="4'-phosphopantetheinyl transferase domain"/>
    <property type="match status" value="2"/>
</dbReference>
<dbReference type="Proteomes" id="UP000500970">
    <property type="component" value="Chromosome"/>
</dbReference>
<dbReference type="GO" id="GO:0019878">
    <property type="term" value="P:lysine biosynthetic process via aminoadipic acid"/>
    <property type="evidence" value="ECO:0007669"/>
    <property type="project" value="TreeGrafter"/>
</dbReference>
<dbReference type="GO" id="GO:0005829">
    <property type="term" value="C:cytosol"/>
    <property type="evidence" value="ECO:0007669"/>
    <property type="project" value="TreeGrafter"/>
</dbReference>
<organism evidence="5 6">
    <name type="scientific">Achromobacter pestifer</name>
    <dbReference type="NCBI Taxonomy" id="1353889"/>
    <lineage>
        <taxon>Bacteria</taxon>
        <taxon>Pseudomonadati</taxon>
        <taxon>Pseudomonadota</taxon>
        <taxon>Betaproteobacteria</taxon>
        <taxon>Burkholderiales</taxon>
        <taxon>Alcaligenaceae</taxon>
        <taxon>Achromobacter</taxon>
    </lineage>
</organism>
<dbReference type="InterPro" id="IPR050559">
    <property type="entry name" value="P-Pant_transferase_sf"/>
</dbReference>
<evidence type="ECO:0000313" key="5">
    <source>
        <dbReference type="EMBL" id="QKH39459.1"/>
    </source>
</evidence>
<sequence length="232" mass="25432">MQPLHLPEFLPAGIQVFQLALDLAAPLADSALALLSKEEAARALRFHQHGDKVRFVTARAALRRLLGARLDCRPESLRFAANKHGKPRLDVACSADPAPYFNVSHAGAFALIALSDRFPVGVDIERRDPHCDIAAMSRLALSTQELELPHERRLDFFDCWTAKEAVLKALGMGVAEHLQRLTVLLPGLAQGSRYGLRREHLEGPGVDVLRLDSPSDYAAALAWQPDAKGGLR</sequence>
<dbReference type="SUPFAM" id="SSF56214">
    <property type="entry name" value="4'-phosphopantetheinyl transferase"/>
    <property type="match status" value="2"/>
</dbReference>
<dbReference type="InterPro" id="IPR055066">
    <property type="entry name" value="AASDHPPT_N"/>
</dbReference>
<proteinExistence type="inferred from homology"/>
<feature type="domain" description="4'-phosphopantetheinyl transferase N-terminal" evidence="4">
    <location>
        <begin position="30"/>
        <end position="113"/>
    </location>
</feature>
<evidence type="ECO:0000256" key="1">
    <source>
        <dbReference type="ARBA" id="ARBA00010990"/>
    </source>
</evidence>
<evidence type="ECO:0000259" key="4">
    <source>
        <dbReference type="Pfam" id="PF22624"/>
    </source>
</evidence>
<evidence type="ECO:0000256" key="2">
    <source>
        <dbReference type="ARBA" id="ARBA00022679"/>
    </source>
</evidence>
<dbReference type="Pfam" id="PF22624">
    <property type="entry name" value="AASDHPPT_N"/>
    <property type="match status" value="1"/>
</dbReference>
<dbReference type="EMBL" id="CP053985">
    <property type="protein sequence ID" value="QKH39459.1"/>
    <property type="molecule type" value="Genomic_DNA"/>
</dbReference>
<feature type="domain" description="4'-phosphopantetheinyl transferase" evidence="3">
    <location>
        <begin position="119"/>
        <end position="192"/>
    </location>
</feature>
<dbReference type="InterPro" id="IPR008278">
    <property type="entry name" value="4-PPantetheinyl_Trfase_dom"/>
</dbReference>
<evidence type="ECO:0000313" key="6">
    <source>
        <dbReference type="Proteomes" id="UP000500970"/>
    </source>
</evidence>
<gene>
    <name evidence="5" type="ORF">FOC84_32780</name>
</gene>
<name>A0A7D4HVM2_9BURK</name>
<protein>
    <submittedName>
        <fullName evidence="5">4'-phosphopantetheinyl transferase superfamily protein</fullName>
    </submittedName>
</protein>
<keyword evidence="6" id="KW-1185">Reference proteome</keyword>
<dbReference type="RefSeq" id="WP_173149709.1">
    <property type="nucleotide sequence ID" value="NZ_CP053985.1"/>
</dbReference>
<comment type="similarity">
    <text evidence="1">Belongs to the P-Pant transferase superfamily. Gsp/Sfp/HetI/AcpT family.</text>
</comment>
<dbReference type="PANTHER" id="PTHR12215:SF10">
    <property type="entry name" value="L-AMINOADIPATE-SEMIALDEHYDE DEHYDROGENASE-PHOSPHOPANTETHEINYL TRANSFERASE"/>
    <property type="match status" value="1"/>
</dbReference>
<accession>A0A7D4HVM2</accession>
<dbReference type="InterPro" id="IPR037143">
    <property type="entry name" value="4-PPantetheinyl_Trfase_dom_sf"/>
</dbReference>
<dbReference type="GO" id="GO:0008897">
    <property type="term" value="F:holo-[acyl-carrier-protein] synthase activity"/>
    <property type="evidence" value="ECO:0007669"/>
    <property type="project" value="InterPro"/>
</dbReference>
<dbReference type="Pfam" id="PF01648">
    <property type="entry name" value="ACPS"/>
    <property type="match status" value="1"/>
</dbReference>
<dbReference type="GO" id="GO:0000287">
    <property type="term" value="F:magnesium ion binding"/>
    <property type="evidence" value="ECO:0007669"/>
    <property type="project" value="InterPro"/>
</dbReference>
<dbReference type="KEGG" id="apes:FOC84_32780"/>
<dbReference type="AlphaFoldDB" id="A0A7D4HVM2"/>
<keyword evidence="2 5" id="KW-0808">Transferase</keyword>
<dbReference type="PANTHER" id="PTHR12215">
    <property type="entry name" value="PHOSPHOPANTETHEINE TRANSFERASE"/>
    <property type="match status" value="1"/>
</dbReference>